<dbReference type="InterPro" id="IPR002931">
    <property type="entry name" value="Transglutaminase-like"/>
</dbReference>
<dbReference type="Proteomes" id="UP001374803">
    <property type="component" value="Chromosome"/>
</dbReference>
<dbReference type="Gene3D" id="3.10.620.30">
    <property type="match status" value="1"/>
</dbReference>
<dbReference type="PANTHER" id="PTHR33490:SF7">
    <property type="entry name" value="BLR2979 PROTEIN"/>
    <property type="match status" value="1"/>
</dbReference>
<dbReference type="EMBL" id="CP089983">
    <property type="protein sequence ID" value="WXB09610.1"/>
    <property type="molecule type" value="Genomic_DNA"/>
</dbReference>
<protein>
    <submittedName>
        <fullName evidence="2">Transglutaminase family protein</fullName>
    </submittedName>
</protein>
<dbReference type="SMART" id="SM00460">
    <property type="entry name" value="TGc"/>
    <property type="match status" value="1"/>
</dbReference>
<dbReference type="RefSeq" id="WP_394839281.1">
    <property type="nucleotide sequence ID" value="NZ_CP089929.1"/>
</dbReference>
<feature type="domain" description="Transglutaminase-like" evidence="1">
    <location>
        <begin position="182"/>
        <end position="252"/>
    </location>
</feature>
<dbReference type="Pfam" id="PF01841">
    <property type="entry name" value="Transglut_core"/>
    <property type="match status" value="1"/>
</dbReference>
<evidence type="ECO:0000313" key="2">
    <source>
        <dbReference type="EMBL" id="WXB09610.1"/>
    </source>
</evidence>
<dbReference type="PANTHER" id="PTHR33490">
    <property type="entry name" value="BLR5614 PROTEIN-RELATED"/>
    <property type="match status" value="1"/>
</dbReference>
<reference evidence="2" key="1">
    <citation type="submission" date="2021-12" db="EMBL/GenBank/DDBJ databases">
        <title>Discovery of the Pendulisporaceae a myxobacterial family with distinct sporulation behavior and unique specialized metabolism.</title>
        <authorList>
            <person name="Garcia R."/>
            <person name="Popoff A."/>
            <person name="Bader C.D."/>
            <person name="Loehr J."/>
            <person name="Walesch S."/>
            <person name="Walt C."/>
            <person name="Boldt J."/>
            <person name="Bunk B."/>
            <person name="Haeckl F.J.F.P.J."/>
            <person name="Gunesch A.P."/>
            <person name="Birkelbach J."/>
            <person name="Nuebel U."/>
            <person name="Pietschmann T."/>
            <person name="Bach T."/>
            <person name="Mueller R."/>
        </authorList>
    </citation>
    <scope>NUCLEOTIDE SEQUENCE</scope>
    <source>
        <strain evidence="2">MSr11367</strain>
    </source>
</reference>
<keyword evidence="3" id="KW-1185">Reference proteome</keyword>
<dbReference type="SUPFAM" id="SSF54001">
    <property type="entry name" value="Cysteine proteinases"/>
    <property type="match status" value="1"/>
</dbReference>
<evidence type="ECO:0000259" key="1">
    <source>
        <dbReference type="SMART" id="SM00460"/>
    </source>
</evidence>
<proteinExistence type="predicted"/>
<organism evidence="2 3">
    <name type="scientific">Pendulispora rubella</name>
    <dbReference type="NCBI Taxonomy" id="2741070"/>
    <lineage>
        <taxon>Bacteria</taxon>
        <taxon>Pseudomonadati</taxon>
        <taxon>Myxococcota</taxon>
        <taxon>Myxococcia</taxon>
        <taxon>Myxococcales</taxon>
        <taxon>Sorangiineae</taxon>
        <taxon>Pendulisporaceae</taxon>
        <taxon>Pendulispora</taxon>
    </lineage>
</organism>
<sequence length="316" mass="35239">MIREYVVVHETHYRYDQPVGLSRQIVHLAPRETPYQVCRAHTLVVTPEPEILAIDHDAFGNPATSLCIEADHGALSVVAESWVGITERIYPEDDDTPPWDEVRTRLTYRARQRPHPADLEAARFLFESRRVRNKRELAAWTSACFPPGTPLLAGVRALMNRIHDEFTFDPKATTVSTPVMDVFALRRGVCQDFAHLMLSCLRSMGLAARYVSGYVLTRPPAGRPRMVGADASHAWVSVYCPDVGWVDADPTNAVFPSLEHVTLGWGRDYDDVIPLRGVLLGGGEHALDIAVTVAPRADFQAIFGRPPPVARMPERT</sequence>
<evidence type="ECO:0000313" key="3">
    <source>
        <dbReference type="Proteomes" id="UP001374803"/>
    </source>
</evidence>
<name>A0ABZ2LGV2_9BACT</name>
<gene>
    <name evidence="2" type="ORF">LVJ94_20560</name>
</gene>
<dbReference type="Pfam" id="PF08379">
    <property type="entry name" value="Bact_transglu_N"/>
    <property type="match status" value="1"/>
</dbReference>
<accession>A0ABZ2LGV2</accession>
<dbReference type="InterPro" id="IPR013589">
    <property type="entry name" value="Bac_transglu_N"/>
</dbReference>
<dbReference type="InterPro" id="IPR038765">
    <property type="entry name" value="Papain-like_cys_pep_sf"/>
</dbReference>